<dbReference type="UniPathway" id="UPA00078"/>
<dbReference type="KEGG" id="hni:W911_00555"/>
<evidence type="ECO:0000256" key="2">
    <source>
        <dbReference type="ARBA" id="ARBA00023315"/>
    </source>
</evidence>
<dbReference type="PANTHER" id="PTHR34069">
    <property type="entry name" value="3-OXOACYL-[ACYL-CARRIER-PROTEIN] SYNTHASE 3"/>
    <property type="match status" value="1"/>
</dbReference>
<keyword evidence="1 3" id="KW-0808">Transferase</keyword>
<dbReference type="STRING" id="1029756.W911_00555"/>
<feature type="domain" description="Beta-ketoacyl-[acyl-carrier-protein] synthase III C-terminal" evidence="4">
    <location>
        <begin position="248"/>
        <end position="336"/>
    </location>
</feature>
<evidence type="ECO:0000256" key="1">
    <source>
        <dbReference type="ARBA" id="ARBA00022679"/>
    </source>
</evidence>
<dbReference type="InterPro" id="IPR046403">
    <property type="entry name" value="BioZ"/>
</dbReference>
<reference evidence="6 7" key="1">
    <citation type="journal article" date="2014" name="Genome Announc.">
        <title>Complete Genome Sequence of Hyphomicrobium nitrativorans Strain NL23, a Denitrifying Bacterium Isolated from Biofilm of a Methanol-Fed Denitrification System Treating Seawater at the Montreal Biodome.</title>
        <authorList>
            <person name="Martineau C."/>
            <person name="Villeneuve C."/>
            <person name="Mauffrey F."/>
            <person name="Villemur R."/>
        </authorList>
    </citation>
    <scope>NUCLEOTIDE SEQUENCE [LARGE SCALE GENOMIC DNA]</scope>
    <source>
        <strain evidence="6">NL23</strain>
    </source>
</reference>
<evidence type="ECO:0000313" key="6">
    <source>
        <dbReference type="EMBL" id="AHB47227.1"/>
    </source>
</evidence>
<dbReference type="Proteomes" id="UP000018542">
    <property type="component" value="Chromosome"/>
</dbReference>
<evidence type="ECO:0000259" key="4">
    <source>
        <dbReference type="Pfam" id="PF08541"/>
    </source>
</evidence>
<dbReference type="AlphaFoldDB" id="V5S9T7"/>
<dbReference type="PATRIC" id="fig|1029756.8.peg.120"/>
<dbReference type="Pfam" id="PF08545">
    <property type="entry name" value="ACP_syn_III"/>
    <property type="match status" value="1"/>
</dbReference>
<dbReference type="GO" id="GO:0009102">
    <property type="term" value="P:biotin biosynthetic process"/>
    <property type="evidence" value="ECO:0007669"/>
    <property type="project" value="UniProtKB-UniRule"/>
</dbReference>
<dbReference type="InterPro" id="IPR013747">
    <property type="entry name" value="ACP_syn_III_C"/>
</dbReference>
<evidence type="ECO:0000313" key="7">
    <source>
        <dbReference type="Proteomes" id="UP000018542"/>
    </source>
</evidence>
<keyword evidence="3" id="KW-0093">Biotin biosynthesis</keyword>
<comment type="similarity">
    <text evidence="3">Belongs to the thiolase-like superfamily. BioZ family.</text>
</comment>
<proteinExistence type="inferred from homology"/>
<dbReference type="HOGENOM" id="CLU_039592_4_2_5"/>
<feature type="region of interest" description="ACP-binding" evidence="3">
    <location>
        <begin position="265"/>
        <end position="269"/>
    </location>
</feature>
<keyword evidence="2 3" id="KW-0012">Acyltransferase</keyword>
<dbReference type="Gene3D" id="3.40.47.10">
    <property type="match status" value="1"/>
</dbReference>
<feature type="active site" evidence="3">
    <location>
        <position position="264"/>
    </location>
</feature>
<dbReference type="Pfam" id="PF08541">
    <property type="entry name" value="ACP_syn_III_C"/>
    <property type="match status" value="1"/>
</dbReference>
<organism evidence="6 7">
    <name type="scientific">Hyphomicrobium nitrativorans NL23</name>
    <dbReference type="NCBI Taxonomy" id="1029756"/>
    <lineage>
        <taxon>Bacteria</taxon>
        <taxon>Pseudomonadati</taxon>
        <taxon>Pseudomonadota</taxon>
        <taxon>Alphaproteobacteria</taxon>
        <taxon>Hyphomicrobiales</taxon>
        <taxon>Hyphomicrobiaceae</taxon>
        <taxon>Hyphomicrobium</taxon>
    </lineage>
</organism>
<dbReference type="EC" id="2.3.1.-" evidence="3"/>
<feature type="active site" evidence="3">
    <location>
        <position position="124"/>
    </location>
</feature>
<feature type="domain" description="Beta-ketoacyl-[acyl-carrier-protein] synthase III N-terminal" evidence="5">
    <location>
        <begin position="118"/>
        <end position="196"/>
    </location>
</feature>
<dbReference type="PANTHER" id="PTHR34069:SF2">
    <property type="entry name" value="BETA-KETOACYL-[ACYL-CARRIER-PROTEIN] SYNTHASE III"/>
    <property type="match status" value="1"/>
</dbReference>
<dbReference type="GO" id="GO:0044550">
    <property type="term" value="P:secondary metabolite biosynthetic process"/>
    <property type="evidence" value="ECO:0007669"/>
    <property type="project" value="TreeGrafter"/>
</dbReference>
<gene>
    <name evidence="3" type="primary">bioZ</name>
    <name evidence="6" type="ORF">W911_00555</name>
</gene>
<name>V5S9T7_9HYPH</name>
<keyword evidence="7" id="KW-1185">Reference proteome</keyword>
<dbReference type="SUPFAM" id="SSF53901">
    <property type="entry name" value="Thiolase-like"/>
    <property type="match status" value="1"/>
</dbReference>
<feature type="active site" evidence="3">
    <location>
        <position position="294"/>
    </location>
</feature>
<evidence type="ECO:0000259" key="5">
    <source>
        <dbReference type="Pfam" id="PF08545"/>
    </source>
</evidence>
<comment type="catalytic activity">
    <reaction evidence="3">
        <text>malonyl-[ACP] + an acyl-CoA + H(+) = a 3-oxoacyl-[ACP] + CO2 + CoA</text>
        <dbReference type="Rhea" id="RHEA:44448"/>
        <dbReference type="Rhea" id="RHEA-COMP:9623"/>
        <dbReference type="Rhea" id="RHEA-COMP:9916"/>
        <dbReference type="ChEBI" id="CHEBI:15378"/>
        <dbReference type="ChEBI" id="CHEBI:16526"/>
        <dbReference type="ChEBI" id="CHEBI:57287"/>
        <dbReference type="ChEBI" id="CHEBI:58342"/>
        <dbReference type="ChEBI" id="CHEBI:78449"/>
        <dbReference type="ChEBI" id="CHEBI:78776"/>
    </reaction>
</comment>
<sequence length="337" mass="34921">MNTGDPNIRDIGSALLALGHYAPERRVTNAEIEARLGLEAGWTERRTGIRERRFARADEAVSDLAVNAGEMALTRAGDAFDRASIGLVVLATSTPDHVLPPTAPLVAHRLGAAGAGAIDMAGACGGFLYALTFADSFVRQTGQPALVIAANILSRRLNLDDPVSAVLFGDGAGAALLVPSERAAAGVRGVHLASDGAAYDLIQVPAGGSRRPFADGLPADAMLMHVRDGRAVFTRAVRMMTDAAQKALARADLSIGDIDYFVPHQANARIIGAVQRQLGVADDKMLSTVALYANSSAATIPLTLSIASEGRAFNPGERLLFCAAGAGLTGGAVVFEV</sequence>
<dbReference type="InterPro" id="IPR016039">
    <property type="entry name" value="Thiolase-like"/>
</dbReference>
<accession>V5S9T7</accession>
<dbReference type="GO" id="GO:0004315">
    <property type="term" value="F:3-oxoacyl-[acyl-carrier-protein] synthase activity"/>
    <property type="evidence" value="ECO:0007669"/>
    <property type="project" value="InterPro"/>
</dbReference>
<dbReference type="HAMAP" id="MF_02249">
    <property type="entry name" value="BioZ"/>
    <property type="match status" value="1"/>
</dbReference>
<dbReference type="CDD" id="cd00830">
    <property type="entry name" value="KAS_III"/>
    <property type="match status" value="1"/>
</dbReference>
<comment type="catalytic activity">
    <reaction evidence="3">
        <text>glutaryl-CoA + malonyl-[ACP] + H(+) = 3-oxo-6-carboxyhexanoyl-[ACP] + CO2 + CoA</text>
        <dbReference type="Rhea" id="RHEA:67904"/>
        <dbReference type="Rhea" id="RHEA-COMP:9623"/>
        <dbReference type="Rhea" id="RHEA-COMP:17387"/>
        <dbReference type="ChEBI" id="CHEBI:15378"/>
        <dbReference type="ChEBI" id="CHEBI:16526"/>
        <dbReference type="ChEBI" id="CHEBI:57287"/>
        <dbReference type="ChEBI" id="CHEBI:57378"/>
        <dbReference type="ChEBI" id="CHEBI:78449"/>
        <dbReference type="ChEBI" id="CHEBI:176519"/>
    </reaction>
</comment>
<comment type="pathway">
    <text evidence="3">Cofactor biosynthesis; biotin biosynthesis.</text>
</comment>
<dbReference type="NCBIfam" id="NF004623">
    <property type="entry name" value="PRK05963.1"/>
    <property type="match status" value="1"/>
</dbReference>
<protein>
    <recommendedName>
        <fullName evidence="3">3-oxopimeloyl-[acyl-carrier-protein] synthase</fullName>
        <shortName evidence="3">3-oxopimeloyl-[ACP] synthase</shortName>
        <ecNumber evidence="3">2.3.1.-</ecNumber>
    </recommendedName>
</protein>
<dbReference type="GO" id="GO:0006633">
    <property type="term" value="P:fatty acid biosynthetic process"/>
    <property type="evidence" value="ECO:0007669"/>
    <property type="project" value="InterPro"/>
</dbReference>
<evidence type="ECO:0000256" key="3">
    <source>
        <dbReference type="HAMAP-Rule" id="MF_02249"/>
    </source>
</evidence>
<dbReference type="NCBIfam" id="NF006829">
    <property type="entry name" value="PRK09352.1"/>
    <property type="match status" value="1"/>
</dbReference>
<dbReference type="EMBL" id="CP006912">
    <property type="protein sequence ID" value="AHB47227.1"/>
    <property type="molecule type" value="Genomic_DNA"/>
</dbReference>
<dbReference type="InterPro" id="IPR013751">
    <property type="entry name" value="ACP_syn_III_N"/>
</dbReference>
<dbReference type="RefSeq" id="WP_023785561.1">
    <property type="nucleotide sequence ID" value="NC_022997.1"/>
</dbReference>
<comment type="function">
    <text evidence="3">Involved in the formation of the biotin precursor pimeloyl-ACP. Catalyzes the condensation of glutaryl-CoA, an intermediate in lysine degradation, with malonyl-ACP to produce 3-oxopimeloyl-ACP.</text>
</comment>